<dbReference type="RefSeq" id="WP_413255181.1">
    <property type="nucleotide sequence ID" value="NZ_JBHFNS010000001.1"/>
</dbReference>
<accession>A0ABV4Y5V5</accession>
<evidence type="ECO:0008006" key="3">
    <source>
        <dbReference type="Google" id="ProtNLM"/>
    </source>
</evidence>
<dbReference type="Proteomes" id="UP001576776">
    <property type="component" value="Unassembled WGS sequence"/>
</dbReference>
<sequence>MKVKTFAAIIGAASVLVGCEFNLWGPSISDVLVCEKASLAEGCANNQNTFKTTTPRIFATAKLDNAVEGTQVRVLWRLVQGKTAKNVRIYEKEFTTKLDQNQITTALAPAKAWQPGSYEVSFVVVGNESSGGETQKFQVK</sequence>
<gene>
    <name evidence="1" type="ORF">ACE1B6_00020</name>
</gene>
<comment type="caution">
    <text evidence="1">The sequence shown here is derived from an EMBL/GenBank/DDBJ whole genome shotgun (WGS) entry which is preliminary data.</text>
</comment>
<dbReference type="EMBL" id="JBHFNS010000001">
    <property type="protein sequence ID" value="MFB2933644.1"/>
    <property type="molecule type" value="Genomic_DNA"/>
</dbReference>
<dbReference type="PROSITE" id="PS51257">
    <property type="entry name" value="PROKAR_LIPOPROTEIN"/>
    <property type="match status" value="1"/>
</dbReference>
<name>A0ABV4Y5V5_9CYAN</name>
<evidence type="ECO:0000313" key="2">
    <source>
        <dbReference type="Proteomes" id="UP001576776"/>
    </source>
</evidence>
<organism evidence="1 2">
    <name type="scientific">Floridaenema fluviatile BLCC-F154</name>
    <dbReference type="NCBI Taxonomy" id="3153640"/>
    <lineage>
        <taxon>Bacteria</taxon>
        <taxon>Bacillati</taxon>
        <taxon>Cyanobacteriota</taxon>
        <taxon>Cyanophyceae</taxon>
        <taxon>Oscillatoriophycideae</taxon>
        <taxon>Aerosakkonematales</taxon>
        <taxon>Aerosakkonemataceae</taxon>
        <taxon>Floridanema</taxon>
        <taxon>Floridanema fluviatile</taxon>
    </lineage>
</organism>
<protein>
    <recommendedName>
        <fullName evidence="3">Lipoprotein</fullName>
    </recommendedName>
</protein>
<reference evidence="1 2" key="1">
    <citation type="submission" date="2024-09" db="EMBL/GenBank/DDBJ databases">
        <title>Floridaenema gen nov. (Aerosakkonemataceae, Aerosakkonematales ord. nov., Cyanobacteria) from benthic tropical and subtropical fresh waters, with the description of four new species.</title>
        <authorList>
            <person name="Moretto J.A."/>
            <person name="Berthold D.E."/>
            <person name="Lefler F.W."/>
            <person name="Huang I.-S."/>
            <person name="Laughinghouse H. IV."/>
        </authorList>
    </citation>
    <scope>NUCLEOTIDE SEQUENCE [LARGE SCALE GENOMIC DNA]</scope>
    <source>
        <strain evidence="1 2">BLCC-F154</strain>
    </source>
</reference>
<evidence type="ECO:0000313" key="1">
    <source>
        <dbReference type="EMBL" id="MFB2933644.1"/>
    </source>
</evidence>
<proteinExistence type="predicted"/>
<keyword evidence="2" id="KW-1185">Reference proteome</keyword>